<reference evidence="1 3" key="1">
    <citation type="submission" date="2020-04" db="EMBL/GenBank/DDBJ databases">
        <title>Genome Assembly and Annotation of Botryosphaeria dothidea sdau 11-99, a Latent Pathogen of Apple Fruit Ring Rot in China.</title>
        <authorList>
            <person name="Yu C."/>
            <person name="Diao Y."/>
            <person name="Lu Q."/>
            <person name="Zhao J."/>
            <person name="Cui S."/>
            <person name="Peng C."/>
            <person name="He B."/>
            <person name="Liu H."/>
        </authorList>
    </citation>
    <scope>NUCLEOTIDE SEQUENCE [LARGE SCALE GENOMIC DNA]</scope>
    <source>
        <strain evidence="1">Sdau11-99</strain>
        <strain evidence="3">sdau11-99</strain>
    </source>
</reference>
<keyword evidence="3" id="KW-1185">Reference proteome</keyword>
<protein>
    <submittedName>
        <fullName evidence="1">Uncharacterized protein</fullName>
    </submittedName>
</protein>
<evidence type="ECO:0000313" key="3">
    <source>
        <dbReference type="Proteomes" id="UP000572817"/>
    </source>
</evidence>
<sequence>MKPSRHNATELLPKATSKSERIWFKEEVEPMLAGTHRNGISIEESGVASYKDMVTKIMRYNCKVAKKDPSAHRSLSKNNDDQWLREHIQDRWARRSETRAWQDFEEYKSGVEAANRARIDSGEPLSRADEKWEQVTEKKRKRAANKKMWEKCEVLVLEDWKKETGQDYEDKIQELLDLQTVVDIQKAELDARTKTLPTLVSEAISQTGELTGIADSHLHIVDTEVDTTKALLDLSGKSMRRLQTRISRLSAKDVMDAETRREVMQERLAHPEALTFMFQGRHDLEAAKAIASSTKRLVENMEDDLERVSLAAMDTITGLKDAILAMDLRG</sequence>
<evidence type="ECO:0000313" key="2">
    <source>
        <dbReference type="EMBL" id="KAF4305758.1"/>
    </source>
</evidence>
<comment type="caution">
    <text evidence="1">The sequence shown here is derived from an EMBL/GenBank/DDBJ whole genome shotgun (WGS) entry which is preliminary data.</text>
</comment>
<dbReference type="EMBL" id="WWBZ02000040">
    <property type="protein sequence ID" value="KAF4305758.1"/>
    <property type="molecule type" value="Genomic_DNA"/>
</dbReference>
<dbReference type="EMBL" id="WWBZ02000082">
    <property type="protein sequence ID" value="KAF4301399.1"/>
    <property type="molecule type" value="Genomic_DNA"/>
</dbReference>
<dbReference type="AlphaFoldDB" id="A0A8H4IJH0"/>
<proteinExistence type="predicted"/>
<dbReference type="Proteomes" id="UP000572817">
    <property type="component" value="Unassembled WGS sequence"/>
</dbReference>
<organism evidence="1 3">
    <name type="scientific">Botryosphaeria dothidea</name>
    <dbReference type="NCBI Taxonomy" id="55169"/>
    <lineage>
        <taxon>Eukaryota</taxon>
        <taxon>Fungi</taxon>
        <taxon>Dikarya</taxon>
        <taxon>Ascomycota</taxon>
        <taxon>Pezizomycotina</taxon>
        <taxon>Dothideomycetes</taxon>
        <taxon>Dothideomycetes incertae sedis</taxon>
        <taxon>Botryosphaeriales</taxon>
        <taxon>Botryosphaeriaceae</taxon>
        <taxon>Botryosphaeria</taxon>
    </lineage>
</organism>
<dbReference type="OrthoDB" id="3922499at2759"/>
<gene>
    <name evidence="2" type="ORF">GTA08_BOTSDO07291</name>
    <name evidence="1" type="ORF">GTA08_BOTSDO11483</name>
</gene>
<evidence type="ECO:0000313" key="1">
    <source>
        <dbReference type="EMBL" id="KAF4301399.1"/>
    </source>
</evidence>
<accession>A0A8H4IJH0</accession>
<name>A0A8H4IJH0_9PEZI</name>